<dbReference type="GO" id="GO:0004190">
    <property type="term" value="F:aspartic-type endopeptidase activity"/>
    <property type="evidence" value="ECO:0007669"/>
    <property type="project" value="InterPro"/>
</dbReference>
<organism evidence="2 3">
    <name type="scientific">Symbiodinium necroappetens</name>
    <dbReference type="NCBI Taxonomy" id="1628268"/>
    <lineage>
        <taxon>Eukaryota</taxon>
        <taxon>Sar</taxon>
        <taxon>Alveolata</taxon>
        <taxon>Dinophyceae</taxon>
        <taxon>Suessiales</taxon>
        <taxon>Symbiodiniaceae</taxon>
        <taxon>Symbiodinium</taxon>
    </lineage>
</organism>
<feature type="compositionally biased region" description="Polar residues" evidence="1">
    <location>
        <begin position="335"/>
        <end position="353"/>
    </location>
</feature>
<feature type="compositionally biased region" description="Basic residues" evidence="1">
    <location>
        <begin position="424"/>
        <end position="443"/>
    </location>
</feature>
<feature type="compositionally biased region" description="Basic and acidic residues" evidence="1">
    <location>
        <begin position="963"/>
        <end position="977"/>
    </location>
</feature>
<feature type="region of interest" description="Disordered" evidence="1">
    <location>
        <begin position="674"/>
        <end position="693"/>
    </location>
</feature>
<dbReference type="PROSITE" id="PS00141">
    <property type="entry name" value="ASP_PROTEASE"/>
    <property type="match status" value="1"/>
</dbReference>
<keyword evidence="3" id="KW-1185">Reference proteome</keyword>
<evidence type="ECO:0000313" key="3">
    <source>
        <dbReference type="Proteomes" id="UP000601435"/>
    </source>
</evidence>
<feature type="region of interest" description="Disordered" evidence="1">
    <location>
        <begin position="221"/>
        <end position="243"/>
    </location>
</feature>
<feature type="compositionally biased region" description="Basic and acidic residues" evidence="1">
    <location>
        <begin position="1293"/>
        <end position="1304"/>
    </location>
</feature>
<sequence>MGAASKAARMMGAQLHGQQQLAAATQNIASSTQGASRPRGLIDVKAVGRPSPLGGSLEEASRNWRQWKYRLELWLASQFPEARKILSWAREKGDSEITLASLESTSIPGVTKEAVLEFNRQLEVVLGPSRMKWLRSLISTHPVDSVTDLVPAIEKWGDAHRRYSQRKDCTALTEQQKMVSLLGLAPSDLQGHLELDLGRLTSYDLLRREIVSFADSLYRHRKGGKKGDGHQGKGGKKEDWELKGIRVVKDGTRGAHELEGAEGDAMDDGDAAYEAEEPDEEAELGFIGALEGEGSAKGQKDEKEDEEETGGEGAHRSSPGAGSSTDRPQAKAKAGSTSSTPVGLRMANTSVLNKLQERRRELEESLEKEQAKGDDAEPGEVSKLKLMLDQVRDQIKRAQELKKSKGEGMSARLKADLAAGRNARLAKRKEKSRQRAALHRQSLRKAQAEARVGREETLERRFNLPERARKQDEYALLPEEREHSGDELDEPKERDWSVRPVKMTPEGREGKKRQEAMPIPPPKTPPRDEEELVEAVFTFKDGTGATVRSGVADLTEEQKRKVREAIASAPWHREPKAKTGPSGERPTVNKRSQLFSRAVNYLTGHRPTLTESKVPRKGLAKQYGGGARFRQRVGIRRKMLALGPRGTAGEELVRAALVAHAKAGGLRVPFLPTATTGNGRLRGPSKGRRRREGAKEAVVYATIQVILDSGASHNVVPKVLKQRHAILLKGSKATIHVKGDVCFKGFPAALQKGETLKQEKVVFFTCLGSEGEEDEEKEKSPMRKGEEKEEENPMRKGEEKKEKNPMCKGEEKKEKNPTRKAKGEEEKNPRRKPGEEETKEEGQQAQPLARPDRPTPEMIASGQESTVPVASMDYLYFNERADGPGLPTVVLRDRHSKAILSHLLPCKGTTGSTYPERAVLKDLAFLLGYKKLILKNDQEASIKALSLAVRNGSSGEIVPEVSPKGDHHGQSNGEAERSVQSVQGLVRTLKASLEEKGITLGLTPFQRIKGRKWQVALPCFGEAVEIRRNTRSKLDSRWQSGVCLGIRLQSTKKIVGTSQRIFVVQSLKRKPEGRQWDSSLVAAVRGLPWKTSPEETGEGARLPEPLAVRAEVSEGLPPPARELARPEVAPFRRVYIRQSDLETHGCTAGCEACAVIREGRSRAGINQSEHCRQRVTEAMKETTSGRARLEREAQREGEFFERVHQAEEKKRKVSSGHEATPTEESPEGATSASSAARPLTIARQIPLGSGGQEGTSSTQGGGAAASAAPPSGQKRKSEGEGDESRAELAPSDQRAEAQKRKATEDAEGVIYELIAQEREGFIASVEHKERPTCDLEDDLWEEKFYDENSGKELPPEGVKNARMGEIEVIKSMGVWEPIDRPPGEKVIGTRWVDINKGDSLHMKL</sequence>
<feature type="region of interest" description="Disordered" evidence="1">
    <location>
        <begin position="400"/>
        <end position="529"/>
    </location>
</feature>
<feature type="region of interest" description="Disordered" evidence="1">
    <location>
        <begin position="770"/>
        <end position="864"/>
    </location>
</feature>
<feature type="compositionally biased region" description="Basic and acidic residues" evidence="1">
    <location>
        <begin position="225"/>
        <end position="243"/>
    </location>
</feature>
<evidence type="ECO:0000256" key="1">
    <source>
        <dbReference type="SAM" id="MobiDB-lite"/>
    </source>
</evidence>
<dbReference type="InterPro" id="IPR001969">
    <property type="entry name" value="Aspartic_peptidase_AS"/>
</dbReference>
<feature type="compositionally biased region" description="Basic residues" evidence="1">
    <location>
        <begin position="683"/>
        <end position="692"/>
    </location>
</feature>
<feature type="compositionally biased region" description="Basic and acidic residues" evidence="1">
    <location>
        <begin position="1275"/>
        <end position="1286"/>
    </location>
</feature>
<dbReference type="EMBL" id="CAJNJA010062119">
    <property type="protein sequence ID" value="CAE7875586.1"/>
    <property type="molecule type" value="Genomic_DNA"/>
</dbReference>
<feature type="compositionally biased region" description="Gly residues" evidence="1">
    <location>
        <begin position="1248"/>
        <end position="1263"/>
    </location>
</feature>
<dbReference type="OrthoDB" id="431143at2759"/>
<accession>A0A813AR79</accession>
<feature type="compositionally biased region" description="Basic and acidic residues" evidence="1">
    <location>
        <begin position="355"/>
        <end position="381"/>
    </location>
</feature>
<protein>
    <submittedName>
        <fullName evidence="2">Uncharacterized protein</fullName>
    </submittedName>
</protein>
<name>A0A813AR79_9DINO</name>
<feature type="region of interest" description="Disordered" evidence="1">
    <location>
        <begin position="1177"/>
        <end position="1306"/>
    </location>
</feature>
<gene>
    <name evidence="2" type="ORF">SNEC2469_LOCUS28504</name>
</gene>
<dbReference type="GO" id="GO:0006508">
    <property type="term" value="P:proteolysis"/>
    <property type="evidence" value="ECO:0007669"/>
    <property type="project" value="InterPro"/>
</dbReference>
<feature type="non-terminal residue" evidence="2">
    <location>
        <position position="1"/>
    </location>
</feature>
<comment type="caution">
    <text evidence="2">The sequence shown here is derived from an EMBL/GenBank/DDBJ whole genome shotgun (WGS) entry which is preliminary data.</text>
</comment>
<feature type="compositionally biased region" description="Basic and acidic residues" evidence="1">
    <location>
        <begin position="1187"/>
        <end position="1210"/>
    </location>
</feature>
<feature type="region of interest" description="Disordered" evidence="1">
    <location>
        <begin position="955"/>
        <end position="977"/>
    </location>
</feature>
<feature type="compositionally biased region" description="Basic and acidic residues" evidence="1">
    <location>
        <begin position="777"/>
        <end position="842"/>
    </location>
</feature>
<proteinExistence type="predicted"/>
<feature type="region of interest" description="Disordered" evidence="1">
    <location>
        <begin position="292"/>
        <end position="381"/>
    </location>
</feature>
<reference evidence="2" key="1">
    <citation type="submission" date="2021-02" db="EMBL/GenBank/DDBJ databases">
        <authorList>
            <person name="Dougan E. K."/>
            <person name="Rhodes N."/>
            <person name="Thang M."/>
            <person name="Chan C."/>
        </authorList>
    </citation>
    <scope>NUCLEOTIDE SEQUENCE</scope>
</reference>
<dbReference type="Proteomes" id="UP000601435">
    <property type="component" value="Unassembled WGS sequence"/>
</dbReference>
<feature type="compositionally biased region" description="Basic and acidic residues" evidence="1">
    <location>
        <begin position="446"/>
        <end position="497"/>
    </location>
</feature>
<evidence type="ECO:0000313" key="2">
    <source>
        <dbReference type="EMBL" id="CAE7875586.1"/>
    </source>
</evidence>
<feature type="compositionally biased region" description="Basic and acidic residues" evidence="1">
    <location>
        <begin position="505"/>
        <end position="515"/>
    </location>
</feature>